<dbReference type="WBParaSite" id="Pan_g24123.t1">
    <property type="protein sequence ID" value="Pan_g24123.t1"/>
    <property type="gene ID" value="Pan_g24123"/>
</dbReference>
<organism evidence="1 2">
    <name type="scientific">Panagrellus redivivus</name>
    <name type="common">Microworm</name>
    <dbReference type="NCBI Taxonomy" id="6233"/>
    <lineage>
        <taxon>Eukaryota</taxon>
        <taxon>Metazoa</taxon>
        <taxon>Ecdysozoa</taxon>
        <taxon>Nematoda</taxon>
        <taxon>Chromadorea</taxon>
        <taxon>Rhabditida</taxon>
        <taxon>Tylenchina</taxon>
        <taxon>Panagrolaimomorpha</taxon>
        <taxon>Panagrolaimoidea</taxon>
        <taxon>Panagrolaimidae</taxon>
        <taxon>Panagrellus</taxon>
    </lineage>
</organism>
<accession>A0A7E4VQV8</accession>
<name>A0A7E4VQV8_PANRE</name>
<keyword evidence="1" id="KW-1185">Reference proteome</keyword>
<dbReference type="AlphaFoldDB" id="A0A7E4VQV8"/>
<evidence type="ECO:0000313" key="1">
    <source>
        <dbReference type="Proteomes" id="UP000492821"/>
    </source>
</evidence>
<proteinExistence type="predicted"/>
<protein>
    <submittedName>
        <fullName evidence="2">Uncharacterized protein</fullName>
    </submittedName>
</protein>
<dbReference type="Proteomes" id="UP000492821">
    <property type="component" value="Unassembled WGS sequence"/>
</dbReference>
<reference evidence="2" key="2">
    <citation type="submission" date="2020-10" db="UniProtKB">
        <authorList>
            <consortium name="WormBaseParasite"/>
        </authorList>
    </citation>
    <scope>IDENTIFICATION</scope>
</reference>
<reference evidence="1" key="1">
    <citation type="journal article" date="2013" name="Genetics">
        <title>The draft genome and transcriptome of Panagrellus redivivus are shaped by the harsh demands of a free-living lifestyle.</title>
        <authorList>
            <person name="Srinivasan J."/>
            <person name="Dillman A.R."/>
            <person name="Macchietto M.G."/>
            <person name="Heikkinen L."/>
            <person name="Lakso M."/>
            <person name="Fracchia K.M."/>
            <person name="Antoshechkin I."/>
            <person name="Mortazavi A."/>
            <person name="Wong G."/>
            <person name="Sternberg P.W."/>
        </authorList>
    </citation>
    <scope>NUCLEOTIDE SEQUENCE [LARGE SCALE GENOMIC DNA]</scope>
    <source>
        <strain evidence="1">MT8872</strain>
    </source>
</reference>
<evidence type="ECO:0000313" key="2">
    <source>
        <dbReference type="WBParaSite" id="Pan_g24123.t1"/>
    </source>
</evidence>
<sequence>MSDNTLNFLSLWQSLSVQSALEDAHKETVVAYDKIRLVIKAELSAIFEYKMKLIELQTEPECSTCTDEEDRLIEQRNKIMRFAGLAEEGTKGKLHFCSMYLIEAIRAFEKSRETFKQKKGIIERAGFKHFDAAVVARFRAWRLDEIEQLRKRIQQKIQLTSDDRLLVHLANRRNKLTEFETIEAMQKQITEMQLKILNHPLEAKKRIRVYDAMVFKKRETVAAAQIIEVGTEGYRWLAQPIGFN</sequence>